<proteinExistence type="predicted"/>
<accession>A0A9J7BGA7</accession>
<dbReference type="AlphaFoldDB" id="A0A9J7BGA7"/>
<dbReference type="KEGG" id="orp:MOP44_15770"/>
<reference evidence="1" key="1">
    <citation type="submission" date="2021-04" db="EMBL/GenBank/DDBJ databases">
        <title>Phylogenetic analysis of Acidobacteriaceae.</title>
        <authorList>
            <person name="Qiu L."/>
            <person name="Zhang Q."/>
        </authorList>
    </citation>
    <scope>NUCLEOTIDE SEQUENCE</scope>
    <source>
        <strain evidence="1">DSM 25168</strain>
    </source>
</reference>
<organism evidence="1 2">
    <name type="scientific">Occallatibacter riparius</name>
    <dbReference type="NCBI Taxonomy" id="1002689"/>
    <lineage>
        <taxon>Bacteria</taxon>
        <taxon>Pseudomonadati</taxon>
        <taxon>Acidobacteriota</taxon>
        <taxon>Terriglobia</taxon>
        <taxon>Terriglobales</taxon>
        <taxon>Acidobacteriaceae</taxon>
        <taxon>Occallatibacter</taxon>
    </lineage>
</organism>
<protein>
    <submittedName>
        <fullName evidence="1">Uncharacterized protein</fullName>
    </submittedName>
</protein>
<dbReference type="Proteomes" id="UP001059380">
    <property type="component" value="Chromosome"/>
</dbReference>
<sequence length="201" mass="22907">MHTWKSVEPIPFRNSGEISRAFIRWRISDLREAARLVQSLPYARNARPECPLAVLDEECGTCSTKHALMQRLANEQHISMKLIVGIYEMSGHNTPGVGEVLKPFGLSSLPEAHCYLRLRGKRIDLTGLPHTQGRKPIQHFLLEETIEPDEITDYKVWLHKCALEAWSTRLTLGQYSTPELWRIREQCIRALSSRASHSAPG</sequence>
<keyword evidence="2" id="KW-1185">Reference proteome</keyword>
<gene>
    <name evidence="1" type="ORF">MOP44_15770</name>
</gene>
<dbReference type="RefSeq" id="WP_260791063.1">
    <property type="nucleotide sequence ID" value="NZ_CP093313.1"/>
</dbReference>
<evidence type="ECO:0000313" key="2">
    <source>
        <dbReference type="Proteomes" id="UP001059380"/>
    </source>
</evidence>
<evidence type="ECO:0000313" key="1">
    <source>
        <dbReference type="EMBL" id="UWZ82028.1"/>
    </source>
</evidence>
<name>A0A9J7BGA7_9BACT</name>
<dbReference type="EMBL" id="CP093313">
    <property type="protein sequence ID" value="UWZ82028.1"/>
    <property type="molecule type" value="Genomic_DNA"/>
</dbReference>